<protein>
    <submittedName>
        <fullName evidence="1">Endonuclease</fullName>
    </submittedName>
</protein>
<sequence length="117" mass="13780">MRFRSGLEEKVSDLLLELGVKYEYESTKVPYILQCNYTPDFLLPNGVFLETKGHLSEEDRRKMKAVKKANPELDIRFVFQTPFNKIYKGSKTTYAKWAEKHGFPWCAFHSIPIEWLT</sequence>
<dbReference type="Pfam" id="PF05367">
    <property type="entry name" value="Phage_endo_I"/>
    <property type="match status" value="1"/>
</dbReference>
<dbReference type="Proteomes" id="UP000297198">
    <property type="component" value="Segment"/>
</dbReference>
<evidence type="ECO:0000313" key="1">
    <source>
        <dbReference type="EMBL" id="AGF91725.1"/>
    </source>
</evidence>
<evidence type="ECO:0000313" key="3">
    <source>
        <dbReference type="Proteomes" id="UP000030043"/>
    </source>
</evidence>
<name>M1PLA0_9CAUD</name>
<organism evidence="1 4">
    <name type="scientific">Synechococcus phage S-CBP4</name>
    <dbReference type="NCBI Taxonomy" id="754059"/>
    <lineage>
        <taxon>Viruses</taxon>
        <taxon>Duplodnaviria</taxon>
        <taxon>Heunggongvirae</taxon>
        <taxon>Uroviricota</taxon>
        <taxon>Caudoviricetes</taxon>
        <taxon>Autographivirales</taxon>
        <taxon>Sechaudvirinae</taxon>
        <taxon>Poseidonvirus</taxon>
        <taxon>Poseidonvirus SCBP4</taxon>
    </lineage>
</organism>
<dbReference type="Proteomes" id="UP000030043">
    <property type="component" value="Segment"/>
</dbReference>
<dbReference type="GO" id="GO:0016032">
    <property type="term" value="P:viral process"/>
    <property type="evidence" value="ECO:0007669"/>
    <property type="project" value="InterPro"/>
</dbReference>
<reference evidence="1 4" key="1">
    <citation type="submission" date="2010-11" db="EMBL/GenBank/DDBJ databases">
        <title>The Genome Sequence of Synechococcus phage S-CBP4.</title>
        <authorList>
            <consortium name="The Broad Institute Genome Sequencing Platform"/>
            <person name="Henn M.R."/>
            <person name="Chen F."/>
            <person name="Wang K."/>
            <person name="Levin J."/>
            <person name="Malboeuf C."/>
            <person name="Casali M."/>
            <person name="Russ C."/>
            <person name="Lennon N."/>
            <person name="Chapman S.B."/>
            <person name="Erlich R."/>
            <person name="Young S.K."/>
            <person name="Yandava C."/>
            <person name="Zeng Q."/>
            <person name="Alvarado L."/>
            <person name="Anderson S."/>
            <person name="Berlin A."/>
            <person name="Chen Z."/>
            <person name="Freedman E."/>
            <person name="Gellesch M."/>
            <person name="Goldberg J."/>
            <person name="Green L."/>
            <person name="Griggs A."/>
            <person name="Gujja S."/>
            <person name="Heilman E.R."/>
            <person name="Heiman D."/>
            <person name="Hollinger A."/>
            <person name="Howarth C."/>
            <person name="Larson L."/>
            <person name="Mehta T."/>
            <person name="Pearson M."/>
            <person name="Roberts A."/>
            <person name="Ryan E."/>
            <person name="Saif S."/>
            <person name="Shea T."/>
            <person name="Shenoy N."/>
            <person name="Sisk P."/>
            <person name="Stolte C."/>
            <person name="Sykes S."/>
            <person name="White J."/>
            <person name="Haas B."/>
            <person name="Nusbaum C."/>
            <person name="Birren B."/>
        </authorList>
    </citation>
    <scope>NUCLEOTIDE SEQUENCE [LARGE SCALE GENOMIC DNA]</scope>
    <source>
        <strain evidence="1 4">S-CBP4</strain>
    </source>
</reference>
<dbReference type="OrthoDB" id="17050at10239"/>
<dbReference type="RefSeq" id="YP_009103783.1">
    <property type="nucleotide sequence ID" value="NC_025464.1"/>
</dbReference>
<keyword evidence="1" id="KW-0378">Hydrolase</keyword>
<keyword evidence="1" id="KW-0540">Nuclease</keyword>
<accession>M1PLA0</accession>
<dbReference type="Gene3D" id="3.40.91.30">
    <property type="match status" value="1"/>
</dbReference>
<reference evidence="3" key="2">
    <citation type="submission" date="2012-12" db="EMBL/GenBank/DDBJ databases">
        <title>Genomics of marine cyanopodoviruses.</title>
        <authorList>
            <person name="Huang S."/>
            <person name="Chen F."/>
        </authorList>
    </citation>
    <scope>NUCLEOTIDE SEQUENCE [LARGE SCALE GENOMIC DNA]</scope>
</reference>
<proteinExistence type="predicted"/>
<reference evidence="2 3" key="3">
    <citation type="journal article" date="2015" name="PLoS ONE">
        <title>Comparative Genomic and Phylogenomic Analyses Reveal a Conserved Core Genome Shared by Estuarine and Oceanic Cyanopodoviruses.</title>
        <authorList>
            <person name="Huang S."/>
            <person name="Zhang S."/>
            <person name="Jiao N."/>
            <person name="Chen F."/>
        </authorList>
    </citation>
    <scope>NUCLEOTIDE SEQUENCE [LARGE SCALE GENOMIC DNA]</scope>
</reference>
<evidence type="ECO:0000313" key="4">
    <source>
        <dbReference type="Proteomes" id="UP000297198"/>
    </source>
</evidence>
<evidence type="ECO:0000313" key="2">
    <source>
        <dbReference type="EMBL" id="AGK86621.1"/>
    </source>
</evidence>
<dbReference type="SUPFAM" id="SSF52980">
    <property type="entry name" value="Restriction endonuclease-like"/>
    <property type="match status" value="1"/>
</dbReference>
<dbReference type="EMBL" id="HM559717">
    <property type="protein sequence ID" value="AGF91725.1"/>
    <property type="molecule type" value="Genomic_DNA"/>
</dbReference>
<dbReference type="GO" id="GO:0015074">
    <property type="term" value="P:DNA integration"/>
    <property type="evidence" value="ECO:0007669"/>
    <property type="project" value="InterPro"/>
</dbReference>
<dbReference type="InterPro" id="IPR011335">
    <property type="entry name" value="Restrct_endonuc-II-like"/>
</dbReference>
<gene>
    <name evidence="2" type="ORF">S-CBP4_0012</name>
    <name evidence="1" type="ORF">SVPG_00043</name>
</gene>
<keyword evidence="1" id="KW-0255">Endonuclease</keyword>
<dbReference type="InterPro" id="IPR008029">
    <property type="entry name" value="Phage_T7_Gp3_endoDNaseI"/>
</dbReference>
<dbReference type="KEGG" id="vg:22112666"/>
<dbReference type="CDD" id="cd22324">
    <property type="entry name" value="Endonuclease_I"/>
    <property type="match status" value="1"/>
</dbReference>
<dbReference type="GO" id="GO:0008833">
    <property type="term" value="F:deoxyribonuclease IV (phage-T4-induced) activity"/>
    <property type="evidence" value="ECO:0007669"/>
    <property type="project" value="InterPro"/>
</dbReference>
<dbReference type="GeneID" id="22112666"/>
<keyword evidence="4" id="KW-1185">Reference proteome</keyword>
<dbReference type="EMBL" id="KC310804">
    <property type="protein sequence ID" value="AGK86621.1"/>
    <property type="molecule type" value="Genomic_DNA"/>
</dbReference>